<dbReference type="SUPFAM" id="SSF49464">
    <property type="entry name" value="Carboxypeptidase regulatory domain-like"/>
    <property type="match status" value="2"/>
</dbReference>
<comment type="caution">
    <text evidence="2">The sequence shown here is derived from an EMBL/GenBank/DDBJ whole genome shotgun (WGS) entry which is preliminary data.</text>
</comment>
<keyword evidence="1" id="KW-0732">Signal</keyword>
<keyword evidence="3" id="KW-1185">Reference proteome</keyword>
<accession>A0A7X4YAK4</accession>
<dbReference type="Pfam" id="PF13620">
    <property type="entry name" value="CarboxypepD_reg"/>
    <property type="match status" value="3"/>
</dbReference>
<proteinExistence type="predicted"/>
<dbReference type="GO" id="GO:0030246">
    <property type="term" value="F:carbohydrate binding"/>
    <property type="evidence" value="ECO:0007669"/>
    <property type="project" value="InterPro"/>
</dbReference>
<dbReference type="PANTHER" id="PTHR23303">
    <property type="entry name" value="CARBOXYPEPTIDASE REGULATORY REGION-CONTAINING"/>
    <property type="match status" value="1"/>
</dbReference>
<reference evidence="2 3" key="1">
    <citation type="submission" date="2020-01" db="EMBL/GenBank/DDBJ databases">
        <title>The draft genome sequence of Corallococcus exiguus DSM 14696.</title>
        <authorList>
            <person name="Zhang X."/>
            <person name="Zhu H."/>
        </authorList>
    </citation>
    <scope>NUCLEOTIDE SEQUENCE [LARGE SCALE GENOMIC DNA]</scope>
    <source>
        <strain evidence="2 3">DSM 14696</strain>
    </source>
</reference>
<dbReference type="InterPro" id="IPR051417">
    <property type="entry name" value="SDr/BOS_complex"/>
</dbReference>
<evidence type="ECO:0000313" key="3">
    <source>
        <dbReference type="Proteomes" id="UP000537825"/>
    </source>
</evidence>
<dbReference type="InterPro" id="IPR008969">
    <property type="entry name" value="CarboxyPept-like_regulatory"/>
</dbReference>
<dbReference type="EMBL" id="JAAAPK010000004">
    <property type="protein sequence ID" value="NBC41650.1"/>
    <property type="molecule type" value="Genomic_DNA"/>
</dbReference>
<protein>
    <recommendedName>
        <fullName evidence="4">Carboxypeptidase regulatory-like domain-containing protein</fullName>
    </recommendedName>
</protein>
<name>A0A7X4YAK4_9BACT</name>
<sequence length="1087" mass="117103">MRYGFGGALASCVLVFVLGCSTPQEHLVLAHRDGGAVSAGDSQAVRGKVLGPRGAVANAVVLATVARSPKPLEMIPCPSRDDWEDYGLLSPHCRAALFTLESWRSERFEEEGVLVRTTTDREGRFTLTGLGAGSFTLWVESPSGAGLREGITAGMQDVEVRLAEPRPLRGRVRDDRGQFAGDVLVTAIHVTHRRYFEARTDAAGRFGLPPLPPGEYVILFQREGLLSRFEELHVATPPPLEVTMSRSRTLPGRVLRGTKPVVGARVSLHGPFPSRETTTDSAGRFTFEGVHSGLHLLAAHHQGLDALSEVKVREGEEAPSVELSLGTGVRQRGRVVDARGQPIPGATVYARIRGGTEFDSAWPARRKTKSAADGTYELGPLEPGRYLFQALTDGFLGEWGTWIRVDGVKPKTFVLRDAAVVRGAVVDTEGRPVGGARLELWSRKDDMVPSDLRHLGPPWYLGLESGGSTTSRQDGAFLLNATAAGPWFLRVQREGFQDIVLPVTSPGSDLRITLGEGARVRGEVTNSEGAPARNVRVSLLPVHDPTDSLPELATMTDAQGSFTLRGLPPGKYRLQAEAWSSLEKRCVGRDLEVAGTEAKHESLRLDQGLRVSGHVVDSAGRPLVGMEVSLQRDGTSQGGEGPGSVSCPSHLSTSRAWVGDDGRFEVLRLDSGPHELTVRARDYALDAQASTGISASEHAKAVVVQAGSSGVRLVLRHAPGIRGRLTREDGSPITRFRLGDEVVEDFEGAFYLSTEDAPRTSPLVFKAAGLVPVSRVVTASRGEDVDLGAVVAAQGRVVKGRVTNAVTGAAVVGARVHLDGVPEDAQAWTEWVDVSAAEGGVRTAVDGTFTLTQVGELPGTLLVTHPRFVQARVPLAEQGVSVRLEPGATVQGTVRDVHTRLLRIVLSRQGEPFADDIRLEGEHFSRSDIPAGTYEVSVEASSDRAPPFEIKSQTVTLPPGGTATLSFMNMKRVTLRLRAPINLEHLETALVPGKVPMPRSEAERQSILMDADPIYESDERTWVFKSLKSGTYTFFVFEPRGSVVRTLRQEVTLPDRGEVARALEMNWVDVPVSKADEGALGTGTPRR</sequence>
<organism evidence="2 3">
    <name type="scientific">Corallococcus exiguus</name>
    <dbReference type="NCBI Taxonomy" id="83462"/>
    <lineage>
        <taxon>Bacteria</taxon>
        <taxon>Pseudomonadati</taxon>
        <taxon>Myxococcota</taxon>
        <taxon>Myxococcia</taxon>
        <taxon>Myxococcales</taxon>
        <taxon>Cystobacterineae</taxon>
        <taxon>Myxococcaceae</taxon>
        <taxon>Corallococcus</taxon>
    </lineage>
</organism>
<gene>
    <name evidence="2" type="ORF">GTZ93_17735</name>
</gene>
<evidence type="ECO:0000313" key="2">
    <source>
        <dbReference type="EMBL" id="NBC41650.1"/>
    </source>
</evidence>
<evidence type="ECO:0000256" key="1">
    <source>
        <dbReference type="ARBA" id="ARBA00022729"/>
    </source>
</evidence>
<evidence type="ECO:0008006" key="4">
    <source>
        <dbReference type="Google" id="ProtNLM"/>
    </source>
</evidence>
<dbReference type="Proteomes" id="UP000537825">
    <property type="component" value="Unassembled WGS sequence"/>
</dbReference>
<dbReference type="PROSITE" id="PS51257">
    <property type="entry name" value="PROKAR_LIPOPROTEIN"/>
    <property type="match status" value="1"/>
</dbReference>
<dbReference type="InterPro" id="IPR013784">
    <property type="entry name" value="Carb-bd-like_fold"/>
</dbReference>
<dbReference type="SUPFAM" id="SSF49452">
    <property type="entry name" value="Starch-binding domain-like"/>
    <property type="match status" value="3"/>
</dbReference>
<dbReference type="RefSeq" id="WP_161662887.1">
    <property type="nucleotide sequence ID" value="NZ_JAAAPK010000004.1"/>
</dbReference>
<dbReference type="AlphaFoldDB" id="A0A7X4YAK4"/>
<dbReference type="PANTHER" id="PTHR23303:SF14">
    <property type="entry name" value="BOS COMPLEX SUBUNIT NOMO1-RELATED"/>
    <property type="match status" value="1"/>
</dbReference>
<dbReference type="Gene3D" id="2.60.40.1120">
    <property type="entry name" value="Carboxypeptidase-like, regulatory domain"/>
    <property type="match status" value="2"/>
</dbReference>